<evidence type="ECO:0000259" key="1">
    <source>
        <dbReference type="Pfam" id="PF03730"/>
    </source>
</evidence>
<accession>A0A1S8WKR7</accession>
<gene>
    <name evidence="2" type="ORF">X801_09184</name>
</gene>
<dbReference type="Proteomes" id="UP000243686">
    <property type="component" value="Unassembled WGS sequence"/>
</dbReference>
<dbReference type="GO" id="GO:0003678">
    <property type="term" value="F:DNA helicase activity"/>
    <property type="evidence" value="ECO:0007669"/>
    <property type="project" value="InterPro"/>
</dbReference>
<dbReference type="GO" id="GO:0042162">
    <property type="term" value="F:telomeric DNA binding"/>
    <property type="evidence" value="ECO:0007669"/>
    <property type="project" value="TreeGrafter"/>
</dbReference>
<dbReference type="GO" id="GO:0006303">
    <property type="term" value="P:double-strand break repair via nonhomologous end joining"/>
    <property type="evidence" value="ECO:0007669"/>
    <property type="project" value="InterPro"/>
</dbReference>
<dbReference type="PANTHER" id="PTHR12604">
    <property type="entry name" value="KU AUTOANTIGEN DNA HELICASE"/>
    <property type="match status" value="1"/>
</dbReference>
<evidence type="ECO:0000313" key="2">
    <source>
        <dbReference type="EMBL" id="OON15020.1"/>
    </source>
</evidence>
<name>A0A1S8WKR7_OPIVI</name>
<dbReference type="SUPFAM" id="SSF100939">
    <property type="entry name" value="SPOC domain-like"/>
    <property type="match status" value="1"/>
</dbReference>
<dbReference type="GO" id="GO:0003690">
    <property type="term" value="F:double-stranded DNA binding"/>
    <property type="evidence" value="ECO:0007669"/>
    <property type="project" value="TreeGrafter"/>
</dbReference>
<protein>
    <recommendedName>
        <fullName evidence="1">Ku70/Ku80 C-terminal arm domain-containing protein</fullName>
    </recommendedName>
</protein>
<dbReference type="PANTHER" id="PTHR12604:SF2">
    <property type="entry name" value="X-RAY REPAIR CROSS-COMPLEMENTING PROTEIN 6"/>
    <property type="match status" value="1"/>
</dbReference>
<keyword evidence="3" id="KW-1185">Reference proteome</keyword>
<dbReference type="EMBL" id="KV906272">
    <property type="protein sequence ID" value="OON15020.1"/>
    <property type="molecule type" value="Genomic_DNA"/>
</dbReference>
<proteinExistence type="predicted"/>
<sequence>MFDMKSIDLDDNEENLDEDGAQVYPPGFHIIFLPYCDDFRDLELPEFELGSAYSCFLVYSDLSALCFSRLLPAGKIILLGVPKRSSYPTPTLVVESTACFIQSPKADTSEEQVEAAKAVVKKLMVPYDPRQISNPILQRHYAVLEALALHKDHVDDVPDSTTSLE</sequence>
<reference evidence="2 3" key="1">
    <citation type="submission" date="2015-03" db="EMBL/GenBank/DDBJ databases">
        <title>Draft genome of the nematode, Opisthorchis viverrini.</title>
        <authorList>
            <person name="Mitreva M."/>
        </authorList>
    </citation>
    <scope>NUCLEOTIDE SEQUENCE [LARGE SCALE GENOMIC DNA]</scope>
    <source>
        <strain evidence="2">Khon Kaen</strain>
    </source>
</reference>
<evidence type="ECO:0000313" key="3">
    <source>
        <dbReference type="Proteomes" id="UP000243686"/>
    </source>
</evidence>
<dbReference type="InterPro" id="IPR016194">
    <property type="entry name" value="SPOC-like_C_dom_sf"/>
</dbReference>
<dbReference type="InterPro" id="IPR005160">
    <property type="entry name" value="Ku_C"/>
</dbReference>
<feature type="domain" description="Ku70/Ku80 C-terminal arm" evidence="1">
    <location>
        <begin position="127"/>
        <end position="161"/>
    </location>
</feature>
<dbReference type="GO" id="GO:0043564">
    <property type="term" value="C:Ku70:Ku80 complex"/>
    <property type="evidence" value="ECO:0007669"/>
    <property type="project" value="TreeGrafter"/>
</dbReference>
<dbReference type="Gene3D" id="1.10.1600.10">
    <property type="match status" value="1"/>
</dbReference>
<dbReference type="Pfam" id="PF03730">
    <property type="entry name" value="Ku_C"/>
    <property type="match status" value="1"/>
</dbReference>
<organism evidence="2 3">
    <name type="scientific">Opisthorchis viverrini</name>
    <name type="common">Southeast Asian liver fluke</name>
    <dbReference type="NCBI Taxonomy" id="6198"/>
    <lineage>
        <taxon>Eukaryota</taxon>
        <taxon>Metazoa</taxon>
        <taxon>Spiralia</taxon>
        <taxon>Lophotrochozoa</taxon>
        <taxon>Platyhelminthes</taxon>
        <taxon>Trematoda</taxon>
        <taxon>Digenea</taxon>
        <taxon>Opisthorchiida</taxon>
        <taxon>Opisthorchiata</taxon>
        <taxon>Opisthorchiidae</taxon>
        <taxon>Opisthorchis</taxon>
    </lineage>
</organism>
<dbReference type="GO" id="GO:0000723">
    <property type="term" value="P:telomere maintenance"/>
    <property type="evidence" value="ECO:0007669"/>
    <property type="project" value="TreeGrafter"/>
</dbReference>
<dbReference type="AlphaFoldDB" id="A0A1S8WKR7"/>